<dbReference type="InterPro" id="IPR017871">
    <property type="entry name" value="ABC_transporter-like_CS"/>
</dbReference>
<protein>
    <submittedName>
        <fullName evidence="6">Sugar ABC transporter ATP-binding protein</fullName>
    </submittedName>
</protein>
<keyword evidence="4 6" id="KW-0067">ATP-binding</keyword>
<name>A0ABX0Y3R9_9ACTN</name>
<dbReference type="CDD" id="cd03216">
    <property type="entry name" value="ABC_Carb_Monos_I"/>
    <property type="match status" value="1"/>
</dbReference>
<feature type="domain" description="ABC transporter" evidence="5">
    <location>
        <begin position="248"/>
        <end position="493"/>
    </location>
</feature>
<dbReference type="CDD" id="cd03215">
    <property type="entry name" value="ABC_Carb_Monos_II"/>
    <property type="match status" value="1"/>
</dbReference>
<dbReference type="SMART" id="SM00382">
    <property type="entry name" value="AAA"/>
    <property type="match status" value="2"/>
</dbReference>
<dbReference type="Pfam" id="PF00005">
    <property type="entry name" value="ABC_tran"/>
    <property type="match status" value="2"/>
</dbReference>
<dbReference type="Gene3D" id="3.40.50.300">
    <property type="entry name" value="P-loop containing nucleotide triphosphate hydrolases"/>
    <property type="match status" value="2"/>
</dbReference>
<keyword evidence="2" id="KW-0677">Repeat</keyword>
<evidence type="ECO:0000256" key="1">
    <source>
        <dbReference type="ARBA" id="ARBA00022448"/>
    </source>
</evidence>
<evidence type="ECO:0000313" key="6">
    <source>
        <dbReference type="EMBL" id="NJC71974.1"/>
    </source>
</evidence>
<dbReference type="GO" id="GO:0005524">
    <property type="term" value="F:ATP binding"/>
    <property type="evidence" value="ECO:0007669"/>
    <property type="project" value="UniProtKB-KW"/>
</dbReference>
<dbReference type="SUPFAM" id="SSF52540">
    <property type="entry name" value="P-loop containing nucleoside triphosphate hydrolases"/>
    <property type="match status" value="2"/>
</dbReference>
<evidence type="ECO:0000256" key="3">
    <source>
        <dbReference type="ARBA" id="ARBA00022741"/>
    </source>
</evidence>
<dbReference type="PROSITE" id="PS00211">
    <property type="entry name" value="ABC_TRANSPORTER_1"/>
    <property type="match status" value="1"/>
</dbReference>
<reference evidence="6 7" key="1">
    <citation type="submission" date="2020-03" db="EMBL/GenBank/DDBJ databases">
        <title>WGS of the type strain of Planosporangium spp.</title>
        <authorList>
            <person name="Thawai C."/>
        </authorList>
    </citation>
    <scope>NUCLEOTIDE SEQUENCE [LARGE SCALE GENOMIC DNA]</scope>
    <source>
        <strain evidence="6 7">TBRC 5610</strain>
    </source>
</reference>
<comment type="caution">
    <text evidence="6">The sequence shown here is derived from an EMBL/GenBank/DDBJ whole genome shotgun (WGS) entry which is preliminary data.</text>
</comment>
<accession>A0ABX0Y3R9</accession>
<dbReference type="InterPro" id="IPR003439">
    <property type="entry name" value="ABC_transporter-like_ATP-bd"/>
</dbReference>
<dbReference type="InterPro" id="IPR050107">
    <property type="entry name" value="ABC_carbohydrate_import_ATPase"/>
</dbReference>
<organism evidence="6 7">
    <name type="scientific">Planosporangium thailandense</name>
    <dbReference type="NCBI Taxonomy" id="765197"/>
    <lineage>
        <taxon>Bacteria</taxon>
        <taxon>Bacillati</taxon>
        <taxon>Actinomycetota</taxon>
        <taxon>Actinomycetes</taxon>
        <taxon>Micromonosporales</taxon>
        <taxon>Micromonosporaceae</taxon>
        <taxon>Planosporangium</taxon>
    </lineage>
</organism>
<keyword evidence="1" id="KW-0813">Transport</keyword>
<evidence type="ECO:0000313" key="7">
    <source>
        <dbReference type="Proteomes" id="UP000722989"/>
    </source>
</evidence>
<evidence type="ECO:0000256" key="2">
    <source>
        <dbReference type="ARBA" id="ARBA00022737"/>
    </source>
</evidence>
<evidence type="ECO:0000256" key="4">
    <source>
        <dbReference type="ARBA" id="ARBA00022840"/>
    </source>
</evidence>
<dbReference type="InterPro" id="IPR003593">
    <property type="entry name" value="AAA+_ATPase"/>
</dbReference>
<dbReference type="RefSeq" id="WP_167926889.1">
    <property type="nucleotide sequence ID" value="NZ_JAATVY010000015.1"/>
</dbReference>
<dbReference type="PANTHER" id="PTHR43790:SF9">
    <property type="entry name" value="GALACTOFURANOSE TRANSPORTER ATP-BINDING PROTEIN YTFR"/>
    <property type="match status" value="1"/>
</dbReference>
<keyword evidence="3" id="KW-0547">Nucleotide-binding</keyword>
<dbReference type="Proteomes" id="UP000722989">
    <property type="component" value="Unassembled WGS sequence"/>
</dbReference>
<feature type="domain" description="ABC transporter" evidence="5">
    <location>
        <begin position="3"/>
        <end position="239"/>
    </location>
</feature>
<dbReference type="EMBL" id="JAATVY010000015">
    <property type="protein sequence ID" value="NJC71974.1"/>
    <property type="molecule type" value="Genomic_DNA"/>
</dbReference>
<sequence length="497" mass="53338">MTLQMVGIEKSYSGFRVLRGVDLSVAPGEVHALLGPNGAGKSTLIKCIAGAINPEAGSIRLDDAPVEDLTPTRAFELGIAVIHQHLSLVDVLSVTDNLFMGHELRRGPLINRRAQRRVARELLDQFGIDVPLDAKVGTLPIGTKQLLEIAKAWHRTDVKVIVLDEPTASLSESETQRLFAEVARMKQRGARIIYTTHRLGEVFRIADRVTVLRDGMVTLQEPVASLVPQRLVAAISGGNEEAAGKRTATAGEVVLDVDQLAGPRFGPVSLQARRGEILGLYGVLGSGRTSLLETLAGRFRPSAGQVTVNGTRVAVTSPARVQRAGVALVPSDRQRQALWATRSASDNLLLPSFGRLAAGALRRPGRERGLFQRTATALDLQPPDARRAGGAFSGGNQQKLVLGRWLARIDELSVLLLDEPTQGVDVGARRKIYDVCRELTERGVAVVFASTDADEVAALADRALVIDAGRVIAELAGDEITEKSLLDHAHQFTGVTA</sequence>
<dbReference type="InterPro" id="IPR027417">
    <property type="entry name" value="P-loop_NTPase"/>
</dbReference>
<dbReference type="PANTHER" id="PTHR43790">
    <property type="entry name" value="CARBOHYDRATE TRANSPORT ATP-BINDING PROTEIN MG119-RELATED"/>
    <property type="match status" value="1"/>
</dbReference>
<keyword evidence="7" id="KW-1185">Reference proteome</keyword>
<proteinExistence type="predicted"/>
<dbReference type="PROSITE" id="PS50893">
    <property type="entry name" value="ABC_TRANSPORTER_2"/>
    <property type="match status" value="2"/>
</dbReference>
<evidence type="ECO:0000259" key="5">
    <source>
        <dbReference type="PROSITE" id="PS50893"/>
    </source>
</evidence>
<gene>
    <name evidence="6" type="ORF">HC031_19955</name>
</gene>